<accession>A0A1H9H7G3</accession>
<dbReference type="EMBL" id="FOET01000010">
    <property type="protein sequence ID" value="SEQ58279.1"/>
    <property type="molecule type" value="Genomic_DNA"/>
</dbReference>
<dbReference type="STRING" id="403935.SAMN05216481_110156"/>
<feature type="domain" description="VOC" evidence="1">
    <location>
        <begin position="6"/>
        <end position="126"/>
    </location>
</feature>
<sequence length="126" mass="14153">MAITTLRDVVVLDCPEPGKLADFYARMLGGKVEGEGRWVEVTFDSGALKGRTFAFQEARGYVPPQWPSAERSQQFHLDFYVPREELDAAEREALELGAELLQGDGGERDFRVYRDPAGHPFCLCVE</sequence>
<dbReference type="InterPro" id="IPR029068">
    <property type="entry name" value="Glyas_Bleomycin-R_OHBP_Dase"/>
</dbReference>
<proteinExistence type="predicted"/>
<dbReference type="RefSeq" id="WP_093660990.1">
    <property type="nucleotide sequence ID" value="NZ_FOET01000010.1"/>
</dbReference>
<reference evidence="2 3" key="1">
    <citation type="submission" date="2016-10" db="EMBL/GenBank/DDBJ databases">
        <authorList>
            <person name="de Groot N.N."/>
        </authorList>
    </citation>
    <scope>NUCLEOTIDE SEQUENCE [LARGE SCALE GENOMIC DNA]</scope>
    <source>
        <strain evidence="2 3">CGMCC 4.3519</strain>
    </source>
</reference>
<dbReference type="AlphaFoldDB" id="A0A1H9H7G3"/>
<protein>
    <recommendedName>
        <fullName evidence="1">VOC domain-containing protein</fullName>
    </recommendedName>
</protein>
<dbReference type="Pfam" id="PF18029">
    <property type="entry name" value="Glyoxalase_6"/>
    <property type="match status" value="1"/>
</dbReference>
<organism evidence="2 3">
    <name type="scientific">Streptomyces radiopugnans</name>
    <dbReference type="NCBI Taxonomy" id="403935"/>
    <lineage>
        <taxon>Bacteria</taxon>
        <taxon>Bacillati</taxon>
        <taxon>Actinomycetota</taxon>
        <taxon>Actinomycetes</taxon>
        <taxon>Kitasatosporales</taxon>
        <taxon>Streptomycetaceae</taxon>
        <taxon>Streptomyces</taxon>
    </lineage>
</organism>
<dbReference type="Gene3D" id="3.10.180.10">
    <property type="entry name" value="2,3-Dihydroxybiphenyl 1,2-Dioxygenase, domain 1"/>
    <property type="match status" value="1"/>
</dbReference>
<dbReference type="InterPro" id="IPR037523">
    <property type="entry name" value="VOC_core"/>
</dbReference>
<evidence type="ECO:0000313" key="3">
    <source>
        <dbReference type="Proteomes" id="UP000199055"/>
    </source>
</evidence>
<evidence type="ECO:0000313" key="2">
    <source>
        <dbReference type="EMBL" id="SEQ58279.1"/>
    </source>
</evidence>
<dbReference type="PANTHER" id="PTHR35908">
    <property type="entry name" value="HYPOTHETICAL FUSION PROTEIN"/>
    <property type="match status" value="1"/>
</dbReference>
<gene>
    <name evidence="2" type="ORF">SAMN05216481_110156</name>
</gene>
<dbReference type="Proteomes" id="UP000199055">
    <property type="component" value="Unassembled WGS sequence"/>
</dbReference>
<dbReference type="PROSITE" id="PS51819">
    <property type="entry name" value="VOC"/>
    <property type="match status" value="1"/>
</dbReference>
<keyword evidence="3" id="KW-1185">Reference proteome</keyword>
<dbReference type="InterPro" id="IPR041581">
    <property type="entry name" value="Glyoxalase_6"/>
</dbReference>
<name>A0A1H9H7G3_9ACTN</name>
<dbReference type="SUPFAM" id="SSF54593">
    <property type="entry name" value="Glyoxalase/Bleomycin resistance protein/Dihydroxybiphenyl dioxygenase"/>
    <property type="match status" value="1"/>
</dbReference>
<evidence type="ECO:0000259" key="1">
    <source>
        <dbReference type="PROSITE" id="PS51819"/>
    </source>
</evidence>
<dbReference type="PANTHER" id="PTHR35908:SF1">
    <property type="entry name" value="CONSERVED PROTEIN"/>
    <property type="match status" value="1"/>
</dbReference>